<dbReference type="AlphaFoldDB" id="A0ABD2X0V3"/>
<sequence>MINQAKALRQVHYIPDRRLAERACNMRGSPRSFVGSRVIGSQYDVLFLTIGLSAFLGDRARATRREIASRARCSYANVTGLPRCPFVRASRKNTLIYLHIKITSVIACYFVTATAANQRFSLPNLLVALHQFDYQMQTLASTAAAAVAACVQPAIIQAGTSARVHTTEARTYTAKNMRALGCTFIHRPLEGVTNLALVEREMTIARQLKIAADVSASCSISVMCGRTYIGLHARNIQQHTYDICKLCKTFVSMCHVLNTSCGFRAADSDEPKRSTFIYSRKTETRLIYGLLFVKFC</sequence>
<protein>
    <submittedName>
        <fullName evidence="1">Uncharacterized protein</fullName>
    </submittedName>
</protein>
<comment type="caution">
    <text evidence="1">The sequence shown here is derived from an EMBL/GenBank/DDBJ whole genome shotgun (WGS) entry which is preliminary data.</text>
</comment>
<name>A0ABD2X0V3_9HYME</name>
<dbReference type="Proteomes" id="UP001627154">
    <property type="component" value="Unassembled WGS sequence"/>
</dbReference>
<dbReference type="EMBL" id="JBJJXI010000059">
    <property type="protein sequence ID" value="KAL3398734.1"/>
    <property type="molecule type" value="Genomic_DNA"/>
</dbReference>
<gene>
    <name evidence="1" type="ORF">TKK_007859</name>
</gene>
<accession>A0ABD2X0V3</accession>
<proteinExistence type="predicted"/>
<evidence type="ECO:0000313" key="1">
    <source>
        <dbReference type="EMBL" id="KAL3398734.1"/>
    </source>
</evidence>
<evidence type="ECO:0000313" key="2">
    <source>
        <dbReference type="Proteomes" id="UP001627154"/>
    </source>
</evidence>
<organism evidence="1 2">
    <name type="scientific">Trichogramma kaykai</name>
    <dbReference type="NCBI Taxonomy" id="54128"/>
    <lineage>
        <taxon>Eukaryota</taxon>
        <taxon>Metazoa</taxon>
        <taxon>Ecdysozoa</taxon>
        <taxon>Arthropoda</taxon>
        <taxon>Hexapoda</taxon>
        <taxon>Insecta</taxon>
        <taxon>Pterygota</taxon>
        <taxon>Neoptera</taxon>
        <taxon>Endopterygota</taxon>
        <taxon>Hymenoptera</taxon>
        <taxon>Apocrita</taxon>
        <taxon>Proctotrupomorpha</taxon>
        <taxon>Chalcidoidea</taxon>
        <taxon>Trichogrammatidae</taxon>
        <taxon>Trichogramma</taxon>
    </lineage>
</organism>
<reference evidence="1 2" key="1">
    <citation type="journal article" date="2024" name="bioRxiv">
        <title>A reference genome for Trichogramma kaykai: A tiny desert-dwelling parasitoid wasp with competing sex-ratio distorters.</title>
        <authorList>
            <person name="Culotta J."/>
            <person name="Lindsey A.R."/>
        </authorList>
    </citation>
    <scope>NUCLEOTIDE SEQUENCE [LARGE SCALE GENOMIC DNA]</scope>
    <source>
        <strain evidence="1 2">KSX58</strain>
    </source>
</reference>
<keyword evidence="2" id="KW-1185">Reference proteome</keyword>